<comment type="caution">
    <text evidence="1">The sequence shown here is derived from an EMBL/GenBank/DDBJ whole genome shotgun (WGS) entry which is preliminary data.</text>
</comment>
<dbReference type="AlphaFoldDB" id="A0A9W9AD76"/>
<accession>A0A9W9AD76</accession>
<name>A0A9W9AD76_9AGAR</name>
<evidence type="ECO:0000313" key="2">
    <source>
        <dbReference type="Proteomes" id="UP001150238"/>
    </source>
</evidence>
<reference evidence="1" key="1">
    <citation type="submission" date="2022-08" db="EMBL/GenBank/DDBJ databases">
        <authorList>
            <consortium name="DOE Joint Genome Institute"/>
            <person name="Min B."/>
            <person name="Riley R."/>
            <person name="Sierra-Patev S."/>
            <person name="Naranjo-Ortiz M."/>
            <person name="Looney B."/>
            <person name="Konkel Z."/>
            <person name="Slot J.C."/>
            <person name="Sakamoto Y."/>
            <person name="Steenwyk J.L."/>
            <person name="Rokas A."/>
            <person name="Carro J."/>
            <person name="Camarero S."/>
            <person name="Ferreira P."/>
            <person name="Molpeceres G."/>
            <person name="Ruiz-Duenas F.J."/>
            <person name="Serrano A."/>
            <person name="Henrissat B."/>
            <person name="Drula E."/>
            <person name="Hughes K.W."/>
            <person name="Mata J.L."/>
            <person name="Ishikawa N.K."/>
            <person name="Vargas-Isla R."/>
            <person name="Ushijima S."/>
            <person name="Smith C.A."/>
            <person name="Ahrendt S."/>
            <person name="Andreopoulos W."/>
            <person name="He G."/>
            <person name="Labutti K."/>
            <person name="Lipzen A."/>
            <person name="Ng V."/>
            <person name="Sandor L."/>
            <person name="Barry K."/>
            <person name="Martinez A.T."/>
            <person name="Xiao Y."/>
            <person name="Gibbons J.G."/>
            <person name="Terashima K."/>
            <person name="Hibbett D.S."/>
            <person name="Grigoriev I.V."/>
        </authorList>
    </citation>
    <scope>NUCLEOTIDE SEQUENCE</scope>
    <source>
        <strain evidence="1">Sp2 HRB7682 ss15</strain>
    </source>
</reference>
<organism evidence="1 2">
    <name type="scientific">Lentinula lateritia</name>
    <dbReference type="NCBI Taxonomy" id="40482"/>
    <lineage>
        <taxon>Eukaryota</taxon>
        <taxon>Fungi</taxon>
        <taxon>Dikarya</taxon>
        <taxon>Basidiomycota</taxon>
        <taxon>Agaricomycotina</taxon>
        <taxon>Agaricomycetes</taxon>
        <taxon>Agaricomycetidae</taxon>
        <taxon>Agaricales</taxon>
        <taxon>Marasmiineae</taxon>
        <taxon>Omphalotaceae</taxon>
        <taxon>Lentinula</taxon>
    </lineage>
</organism>
<feature type="non-terminal residue" evidence="1">
    <location>
        <position position="212"/>
    </location>
</feature>
<dbReference type="EMBL" id="JANVFS010000016">
    <property type="protein sequence ID" value="KAJ4479507.1"/>
    <property type="molecule type" value="Genomic_DNA"/>
</dbReference>
<dbReference type="Proteomes" id="UP001150238">
    <property type="component" value="Unassembled WGS sequence"/>
</dbReference>
<evidence type="ECO:0000313" key="1">
    <source>
        <dbReference type="EMBL" id="KAJ4479507.1"/>
    </source>
</evidence>
<protein>
    <submittedName>
        <fullName evidence="1">Uncharacterized protein</fullName>
    </submittedName>
</protein>
<sequence>LSHADMRALFGTCRTCRDAVKVFMKSAMKVDKVLRRFFREDNKIGQFQYLQGETGMIVTGSVALQLFNREEYKNCDLDTYCILKRCGVVGEWYQSIGYAFEAAGRQKARFSEDYERTMAALGMDREDVMLRIGSDIHGGERYMSHNIAEVWNFRNTEGVKIQLVATDIIPEAVVLAFHSTCVMNILTQKAAYALFPNITFLRNETLLVNAKG</sequence>
<gene>
    <name evidence="1" type="ORF">C8J55DRAFT_429658</name>
</gene>
<proteinExistence type="predicted"/>
<reference evidence="1" key="2">
    <citation type="journal article" date="2023" name="Proc. Natl. Acad. Sci. U.S.A.">
        <title>A global phylogenomic analysis of the shiitake genus Lentinula.</title>
        <authorList>
            <person name="Sierra-Patev S."/>
            <person name="Min B."/>
            <person name="Naranjo-Ortiz M."/>
            <person name="Looney B."/>
            <person name="Konkel Z."/>
            <person name="Slot J.C."/>
            <person name="Sakamoto Y."/>
            <person name="Steenwyk J.L."/>
            <person name="Rokas A."/>
            <person name="Carro J."/>
            <person name="Camarero S."/>
            <person name="Ferreira P."/>
            <person name="Molpeceres G."/>
            <person name="Ruiz-Duenas F.J."/>
            <person name="Serrano A."/>
            <person name="Henrissat B."/>
            <person name="Drula E."/>
            <person name="Hughes K.W."/>
            <person name="Mata J.L."/>
            <person name="Ishikawa N.K."/>
            <person name="Vargas-Isla R."/>
            <person name="Ushijima S."/>
            <person name="Smith C.A."/>
            <person name="Donoghue J."/>
            <person name="Ahrendt S."/>
            <person name="Andreopoulos W."/>
            <person name="He G."/>
            <person name="LaButti K."/>
            <person name="Lipzen A."/>
            <person name="Ng V."/>
            <person name="Riley R."/>
            <person name="Sandor L."/>
            <person name="Barry K."/>
            <person name="Martinez A.T."/>
            <person name="Xiao Y."/>
            <person name="Gibbons J.G."/>
            <person name="Terashima K."/>
            <person name="Grigoriev I.V."/>
            <person name="Hibbett D."/>
        </authorList>
    </citation>
    <scope>NUCLEOTIDE SEQUENCE</scope>
    <source>
        <strain evidence="1">Sp2 HRB7682 ss15</strain>
    </source>
</reference>